<name>A0A7Z6SSL4_HELPX</name>
<organism evidence="2 3">
    <name type="scientific">Helicobacter pylori</name>
    <name type="common">Campylobacter pylori</name>
    <dbReference type="NCBI Taxonomy" id="210"/>
    <lineage>
        <taxon>Bacteria</taxon>
        <taxon>Pseudomonadati</taxon>
        <taxon>Campylobacterota</taxon>
        <taxon>Epsilonproteobacteria</taxon>
        <taxon>Campylobacterales</taxon>
        <taxon>Helicobacteraceae</taxon>
        <taxon>Helicobacter</taxon>
    </lineage>
</organism>
<sequence length="59" mass="7286">MGKFTKNNFLNTFNKIKEFFRHRLFNCSSKISLWVFSLVILLSFLLDHFENIFFKRFIF</sequence>
<reference evidence="2 3" key="1">
    <citation type="submission" date="2018-04" db="EMBL/GenBank/DDBJ databases">
        <title>Complete genome sequences of Helicobacter pylori.</title>
        <authorList>
            <person name="Palau M."/>
            <person name="Minana-Galbis D."/>
        </authorList>
    </citation>
    <scope>NUCLEOTIDE SEQUENCE [LARGE SCALE GENOMIC DNA]</scope>
    <source>
        <strain evidence="2 3">B518</strain>
    </source>
</reference>
<gene>
    <name evidence="2" type="ORF">DB721_08790</name>
</gene>
<evidence type="ECO:0000256" key="1">
    <source>
        <dbReference type="SAM" id="Phobius"/>
    </source>
</evidence>
<keyword evidence="1" id="KW-1133">Transmembrane helix</keyword>
<evidence type="ECO:0000313" key="3">
    <source>
        <dbReference type="Proteomes" id="UP000272192"/>
    </source>
</evidence>
<proteinExistence type="predicted"/>
<protein>
    <submittedName>
        <fullName evidence="2">Uncharacterized protein</fullName>
    </submittedName>
</protein>
<dbReference type="Proteomes" id="UP000272192">
    <property type="component" value="Unassembled WGS sequence"/>
</dbReference>
<dbReference type="EMBL" id="QELB01000138">
    <property type="protein sequence ID" value="RKU91497.1"/>
    <property type="molecule type" value="Genomic_DNA"/>
</dbReference>
<keyword evidence="1" id="KW-0472">Membrane</keyword>
<keyword evidence="1" id="KW-0812">Transmembrane</keyword>
<feature type="transmembrane region" description="Helical" evidence="1">
    <location>
        <begin position="31"/>
        <end position="49"/>
    </location>
</feature>
<comment type="caution">
    <text evidence="2">The sequence shown here is derived from an EMBL/GenBank/DDBJ whole genome shotgun (WGS) entry which is preliminary data.</text>
</comment>
<evidence type="ECO:0000313" key="2">
    <source>
        <dbReference type="EMBL" id="RKU91497.1"/>
    </source>
</evidence>
<accession>A0A7Z6SSL4</accession>
<dbReference type="AlphaFoldDB" id="A0A7Z6SSL4"/>